<organism evidence="2 3">
    <name type="scientific">Chryseobacterium taeanense</name>
    <dbReference type="NCBI Taxonomy" id="311334"/>
    <lineage>
        <taxon>Bacteria</taxon>
        <taxon>Pseudomonadati</taxon>
        <taxon>Bacteroidota</taxon>
        <taxon>Flavobacteriia</taxon>
        <taxon>Flavobacteriales</taxon>
        <taxon>Weeksellaceae</taxon>
        <taxon>Chryseobacterium group</taxon>
        <taxon>Chryseobacterium</taxon>
    </lineage>
</organism>
<dbReference type="OrthoDB" id="1228095at2"/>
<dbReference type="Pfam" id="PF19264">
    <property type="entry name" value="DUF5907"/>
    <property type="match status" value="1"/>
</dbReference>
<evidence type="ECO:0000313" key="3">
    <source>
        <dbReference type="Proteomes" id="UP000198869"/>
    </source>
</evidence>
<reference evidence="3" key="1">
    <citation type="submission" date="2016-10" db="EMBL/GenBank/DDBJ databases">
        <authorList>
            <person name="Varghese N."/>
            <person name="Submissions S."/>
        </authorList>
    </citation>
    <scope>NUCLEOTIDE SEQUENCE [LARGE SCALE GENOMIC DNA]</scope>
    <source>
        <strain evidence="3">DSM 17071</strain>
    </source>
</reference>
<keyword evidence="1" id="KW-0732">Signal</keyword>
<dbReference type="InterPro" id="IPR045571">
    <property type="entry name" value="DUF5907"/>
</dbReference>
<proteinExistence type="predicted"/>
<name>A0A1G8HPB1_9FLAO</name>
<dbReference type="EMBL" id="FNDW01000004">
    <property type="protein sequence ID" value="SDI08497.1"/>
    <property type="molecule type" value="Genomic_DNA"/>
</dbReference>
<accession>A0A1G8HPB1</accession>
<evidence type="ECO:0000256" key="1">
    <source>
        <dbReference type="SAM" id="SignalP"/>
    </source>
</evidence>
<dbReference type="RefSeq" id="WP_139164604.1">
    <property type="nucleotide sequence ID" value="NZ_FNDW01000004.1"/>
</dbReference>
<feature type="chain" id="PRO_5011758618" description="C1q domain-containing protein" evidence="1">
    <location>
        <begin position="19"/>
        <end position="741"/>
    </location>
</feature>
<evidence type="ECO:0000313" key="2">
    <source>
        <dbReference type="EMBL" id="SDI08497.1"/>
    </source>
</evidence>
<feature type="signal peptide" evidence="1">
    <location>
        <begin position="1"/>
        <end position="18"/>
    </location>
</feature>
<dbReference type="Proteomes" id="UP000198869">
    <property type="component" value="Unassembled WGS sequence"/>
</dbReference>
<keyword evidence="3" id="KW-1185">Reference proteome</keyword>
<dbReference type="STRING" id="311334.SAMN05421846_10423"/>
<dbReference type="AlphaFoldDB" id="A0A1G8HPB1"/>
<protein>
    <recommendedName>
        <fullName evidence="4">C1q domain-containing protein</fullName>
    </recommendedName>
</protein>
<sequence>MKHLFTAAALLLSMTALAQVGINNTSPKATLDITAKTTDGSKPEGLIIPKLSGDNIHTATANAVYGAAQKGLIVYASSADTNPTGATANITAAGYYYFDGGAWQKVMTGSLANADLAAGVGGIYKGSGSLSGNTTVTQGASTLAFTSTATNGFSVDGTTLSVDAANNRVGIGTTTPSAMLHVYGTSGDHIRLTNSASDWALGSENAGGQNGIPGQSSFNITDRVNGVRRMTIGVDNSFRLGGNIAVGNAALSIDGPTNKVGIGINVPNATLDVKAASNGSTPEGIIAPRLSLTALQLYTYTSAQTGAIVYVNSASGTPTGQTANVTAVGYYYFDGTNWQKVANGASVTDATTSTKGIVQLAGDLTGTAASPSIAGNAVTSAKIADGTVANTDLANMAALTVKGNATNASAVPTDIAAGTDGHVLRRSGTTLGFGTVATAGITDGAVTASKINQMSAISGQVLGWNGTAWAPTTSDTTNDAWINDTTNGLVKLGTKADGTARAAGTDFVAKDNGQIGIGTTSPNASAALDITASNKGLLIPRVALTSTIDQTTVASPANGLMVYNTATTTGANAVDSNYMYIWNGNSWAKLATSSDATFIPITSLVRRSNTNQVTYESSGVANLNTQISQISDGNWNSTTNTYTITSDGTYQFSLSESVIYSSVTTFSHAAGVLVAGNFYQLISRNGQWQGLPNTGDNYSGTLVLYLTAGTTIRPSYQNCACNYGMTYTLKNVVFSAIKLSN</sequence>
<gene>
    <name evidence="2" type="ORF">SAMN05421846_10423</name>
</gene>
<evidence type="ECO:0008006" key="4">
    <source>
        <dbReference type="Google" id="ProtNLM"/>
    </source>
</evidence>